<name>A0A4S2B643_9BACE</name>
<accession>A0A4S2B643</accession>
<dbReference type="Proteomes" id="UP000310532">
    <property type="component" value="Unassembled WGS sequence"/>
</dbReference>
<reference evidence="3 4" key="1">
    <citation type="submission" date="2019-04" db="EMBL/GenBank/DDBJ databases">
        <title>Microbes associate with the intestines of laboratory mice.</title>
        <authorList>
            <person name="Navarre W."/>
            <person name="Wong E."/>
            <person name="Huang K."/>
            <person name="Tropini C."/>
            <person name="Ng K."/>
            <person name="Yu B."/>
        </authorList>
    </citation>
    <scope>NUCLEOTIDE SEQUENCE [LARGE SCALE GENOMIC DNA]</scope>
    <source>
        <strain evidence="3 4">NM69_E16B</strain>
    </source>
</reference>
<dbReference type="RefSeq" id="WP_136008686.1">
    <property type="nucleotide sequence ID" value="NZ_SRYZ01000001.1"/>
</dbReference>
<evidence type="ECO:0000256" key="1">
    <source>
        <dbReference type="SAM" id="MobiDB-lite"/>
    </source>
</evidence>
<evidence type="ECO:0000313" key="3">
    <source>
        <dbReference type="EMBL" id="TGY09646.1"/>
    </source>
</evidence>
<dbReference type="PROSITE" id="PS51257">
    <property type="entry name" value="PROKAR_LIPOPROTEIN"/>
    <property type="match status" value="1"/>
</dbReference>
<feature type="region of interest" description="Disordered" evidence="1">
    <location>
        <begin position="218"/>
        <end position="244"/>
    </location>
</feature>
<organism evidence="3 4">
    <name type="scientific">Bacteroides muris</name>
    <name type="common">ex Afrizal et al. 2022</name>
    <dbReference type="NCBI Taxonomy" id="2516960"/>
    <lineage>
        <taxon>Bacteria</taxon>
        <taxon>Pseudomonadati</taxon>
        <taxon>Bacteroidota</taxon>
        <taxon>Bacteroidia</taxon>
        <taxon>Bacteroidales</taxon>
        <taxon>Bacteroidaceae</taxon>
        <taxon>Bacteroides</taxon>
    </lineage>
</organism>
<comment type="caution">
    <text evidence="3">The sequence shown here is derived from an EMBL/GenBank/DDBJ whole genome shotgun (WGS) entry which is preliminary data.</text>
</comment>
<evidence type="ECO:0000313" key="4">
    <source>
        <dbReference type="Proteomes" id="UP000310532"/>
    </source>
</evidence>
<dbReference type="AlphaFoldDB" id="A0A4S2B643"/>
<feature type="chain" id="PRO_5020660048" evidence="2">
    <location>
        <begin position="25"/>
        <end position="244"/>
    </location>
</feature>
<keyword evidence="4" id="KW-1185">Reference proteome</keyword>
<feature type="signal peptide" evidence="2">
    <location>
        <begin position="1"/>
        <end position="24"/>
    </location>
</feature>
<protein>
    <submittedName>
        <fullName evidence="3">Uncharacterized protein</fullName>
    </submittedName>
</protein>
<dbReference type="EMBL" id="SRYZ01000001">
    <property type="protein sequence ID" value="TGY09646.1"/>
    <property type="molecule type" value="Genomic_DNA"/>
</dbReference>
<sequence>MKSKASFLFILCSFLFSCSNNLNINDEIQEYKTYEKVNSSTLQQQILDYLGQKTLTRNSSPTTPFEPTDIYDITTQEIVCPNPNSDETMIVVRNVTDANNIMAFYKKNDTIESCLIIEYNQTVSTTNETSFICKDQDNIPIFKAIINNTNETCEVVEIYEGIELINTKTKNWGCNLALGLSGIIWSTAASTASMGVGVVVAIGWLVFQTWACDVATSSTTVPDETPDTDETVPVSEDSTNSTEP</sequence>
<gene>
    <name evidence="3" type="ORF">E5355_00280</name>
</gene>
<evidence type="ECO:0000256" key="2">
    <source>
        <dbReference type="SAM" id="SignalP"/>
    </source>
</evidence>
<proteinExistence type="predicted"/>
<keyword evidence="2" id="KW-0732">Signal</keyword>